<feature type="domain" description="WRC" evidence="4">
    <location>
        <begin position="124"/>
        <end position="168"/>
    </location>
</feature>
<sequence>MRIRRRPAFLLSPPPPMQSPDLLTETHELKNNHSWCSEPADQQDLNKKASESRLLHSVEDLQLEASKAFPFFNPDQSDQNSLSSFLDSKRDLKESHSQNPSVDTTKSLGAPPSPANKRKKPALLMEGSRCSRVNGRGWRCSQPTLVGYSLCEHHLGKGRLRSMSSVKEIKLENSSPDIVSRPTKSKKKIGVVKARSLSSLLGDNIAGDMPLSTQLRRSSEREEY</sequence>
<evidence type="ECO:0000313" key="5">
    <source>
        <dbReference type="EMBL" id="KAL0927129.1"/>
    </source>
</evidence>
<dbReference type="PANTHER" id="PTHR34122">
    <property type="entry name" value="EXPRESSED PROTEIN-RELATED"/>
    <property type="match status" value="1"/>
</dbReference>
<proteinExistence type="predicted"/>
<feature type="region of interest" description="Disordered" evidence="3">
    <location>
        <begin position="71"/>
        <end position="121"/>
    </location>
</feature>
<accession>A0ABD0VPQ6</accession>
<dbReference type="InterPro" id="IPR014977">
    <property type="entry name" value="WRC_dom"/>
</dbReference>
<keyword evidence="1" id="KW-0539">Nucleus</keyword>
<dbReference type="EMBL" id="JANQDX010000002">
    <property type="protein sequence ID" value="KAL0927129.1"/>
    <property type="molecule type" value="Genomic_DNA"/>
</dbReference>
<dbReference type="PANTHER" id="PTHR34122:SF1">
    <property type="entry name" value="EXPRESSED PROTEIN"/>
    <property type="match status" value="1"/>
</dbReference>
<evidence type="ECO:0000256" key="2">
    <source>
        <dbReference type="PROSITE-ProRule" id="PRU01002"/>
    </source>
</evidence>
<comment type="caution">
    <text evidence="5">The sequence shown here is derived from an EMBL/GenBank/DDBJ whole genome shotgun (WGS) entry which is preliminary data.</text>
</comment>
<dbReference type="Proteomes" id="UP001552299">
    <property type="component" value="Unassembled WGS sequence"/>
</dbReference>
<dbReference type="PROSITE" id="PS51667">
    <property type="entry name" value="WRC"/>
    <property type="match status" value="1"/>
</dbReference>
<gene>
    <name evidence="5" type="ORF">M5K25_001288</name>
</gene>
<reference evidence="5 6" key="1">
    <citation type="journal article" date="2024" name="Plant Biotechnol. J.">
        <title>Dendrobium thyrsiflorum genome and its molecular insights into genes involved in important horticultural traits.</title>
        <authorList>
            <person name="Chen B."/>
            <person name="Wang J.Y."/>
            <person name="Zheng P.J."/>
            <person name="Li K.L."/>
            <person name="Liang Y.M."/>
            <person name="Chen X.F."/>
            <person name="Zhang C."/>
            <person name="Zhao X."/>
            <person name="He X."/>
            <person name="Zhang G.Q."/>
            <person name="Liu Z.J."/>
            <person name="Xu Q."/>
        </authorList>
    </citation>
    <scope>NUCLEOTIDE SEQUENCE [LARGE SCALE GENOMIC DNA]</scope>
    <source>
        <strain evidence="5">GZMU011</strain>
    </source>
</reference>
<feature type="compositionally biased region" description="Polar residues" evidence="3">
    <location>
        <begin position="74"/>
        <end position="86"/>
    </location>
</feature>
<evidence type="ECO:0000313" key="6">
    <source>
        <dbReference type="Proteomes" id="UP001552299"/>
    </source>
</evidence>
<feature type="compositionally biased region" description="Polar residues" evidence="3">
    <location>
        <begin position="97"/>
        <end position="107"/>
    </location>
</feature>
<dbReference type="Pfam" id="PF08879">
    <property type="entry name" value="WRC"/>
    <property type="match status" value="1"/>
</dbReference>
<evidence type="ECO:0000256" key="1">
    <source>
        <dbReference type="ARBA" id="ARBA00023242"/>
    </source>
</evidence>
<dbReference type="AlphaFoldDB" id="A0ABD0VPQ6"/>
<comment type="caution">
    <text evidence="2">Lacks conserved residue(s) required for the propagation of feature annotation.</text>
</comment>
<feature type="region of interest" description="Disordered" evidence="3">
    <location>
        <begin position="1"/>
        <end position="49"/>
    </location>
</feature>
<evidence type="ECO:0000256" key="3">
    <source>
        <dbReference type="SAM" id="MobiDB-lite"/>
    </source>
</evidence>
<feature type="compositionally biased region" description="Basic and acidic residues" evidence="3">
    <location>
        <begin position="87"/>
        <end position="96"/>
    </location>
</feature>
<organism evidence="5 6">
    <name type="scientific">Dendrobium thyrsiflorum</name>
    <name type="common">Pinecone-like raceme dendrobium</name>
    <name type="synonym">Orchid</name>
    <dbReference type="NCBI Taxonomy" id="117978"/>
    <lineage>
        <taxon>Eukaryota</taxon>
        <taxon>Viridiplantae</taxon>
        <taxon>Streptophyta</taxon>
        <taxon>Embryophyta</taxon>
        <taxon>Tracheophyta</taxon>
        <taxon>Spermatophyta</taxon>
        <taxon>Magnoliopsida</taxon>
        <taxon>Liliopsida</taxon>
        <taxon>Asparagales</taxon>
        <taxon>Orchidaceae</taxon>
        <taxon>Epidendroideae</taxon>
        <taxon>Malaxideae</taxon>
        <taxon>Dendrobiinae</taxon>
        <taxon>Dendrobium</taxon>
    </lineage>
</organism>
<keyword evidence="6" id="KW-1185">Reference proteome</keyword>
<name>A0ABD0VPQ6_DENTH</name>
<evidence type="ECO:0000259" key="4">
    <source>
        <dbReference type="PROSITE" id="PS51667"/>
    </source>
</evidence>
<protein>
    <recommendedName>
        <fullName evidence="4">WRC domain-containing protein</fullName>
    </recommendedName>
</protein>